<sequence>MAPIDHHHRSTTKAIQKGFKSRHASKSALRDRSKGKIEAEKGVRKTPHQQVMSKLDRRNQAKQKRLTNHSEHLKATGVFSGRDGAPRIVAIVPLCANLSSAAAVRSLNLGVDLEVEVPEEGWVRTNIERFKQKVAYIMVKRDLLAALDACRIADYVVFVLSPGEEVDAEGEHLLRAIESQGLSNCFTVVQGLDAVEPPKRRTQIATSLLSYINHFLPAIEKVFSLDSRQESANLVRSLCTTIPKGISWREQRSWMMVEDVQWQGGKSAMTDGATGEVVLTGVVRGRGLNADKLVTVGDWGDFQVDKITAAPLASKKRNGEVEMEDAEPALLQEPTADQEGLEELAPEEAVMEDASNYPMSIAPSEKKGVLLDDHHYFSDEYEDIAYGQKPKRLPKGTSKYQSAWYLDDVSDSGSDLEDAEEDEEGDFNMEGTANPADGVEGMDPNGPEPTEGAPTTYAQSEMFLDPSPEDEAEQLAEYRRTRKDEAEEDLEFPDEIELPPNVLARERLARYRGLKSLRTSHWETDEDKPHEPSEWPRLLEVKDFKGAVKKVLRETLVGGVAPGTRVNVHLKNVPLSFQHSYNPSRILSMFSLLRHEHKRTSINYSITLSSSYPVPVKSKTEFVVQCGPRRMVIKPIFSAAGNSPNDVHKFDRYLHPGRNAIASFIGPLTWGSVPALYFERVVPSDPEDVTPQSLNLVATGTSLAPSTNRVVTKRIILTGHPYKIHKKLVTVRYMFFNSEDVAWFKALQLWTKRGRSGFIRESLGTHGYFKATFDGKINPLDAVACSLYKRVWPRSSAPFQE</sequence>
<protein>
    <submittedName>
        <fullName evidence="7 9">Pre-rRNA processing protein Tsr1</fullName>
    </submittedName>
</protein>
<dbReference type="InterPro" id="IPR007034">
    <property type="entry name" value="BMS1_TSR1_C"/>
</dbReference>
<accession>A0A6A6Y6Y5</accession>
<dbReference type="Pfam" id="PF04950">
    <property type="entry name" value="RIBIOP_C"/>
    <property type="match status" value="1"/>
</dbReference>
<dbReference type="GO" id="GO:0003924">
    <property type="term" value="F:GTPase activity"/>
    <property type="evidence" value="ECO:0007669"/>
    <property type="project" value="TreeGrafter"/>
</dbReference>
<dbReference type="GO" id="GO:0000479">
    <property type="term" value="P:endonucleolytic cleavage of tricistronic rRNA transcript (SSU-rRNA, 5.8S rRNA, LSU-rRNA)"/>
    <property type="evidence" value="ECO:0007669"/>
    <property type="project" value="TreeGrafter"/>
</dbReference>
<dbReference type="InterPro" id="IPR030387">
    <property type="entry name" value="G_Bms1/Tsr1_dom"/>
</dbReference>
<proteinExistence type="inferred from homology"/>
<evidence type="ECO:0000313" key="9">
    <source>
        <dbReference type="RefSeq" id="XP_033570919.1"/>
    </source>
</evidence>
<dbReference type="GO" id="GO:0034511">
    <property type="term" value="F:U3 snoRNA binding"/>
    <property type="evidence" value="ECO:0007669"/>
    <property type="project" value="TreeGrafter"/>
</dbReference>
<comment type="similarity">
    <text evidence="4">Belongs to the TRAFAC class translation factor GTPase superfamily. Bms1-like GTPase family. TSR1 subfamily.</text>
</comment>
<dbReference type="GO" id="GO:0030688">
    <property type="term" value="C:preribosome, small subunit precursor"/>
    <property type="evidence" value="ECO:0007669"/>
    <property type="project" value="TreeGrafter"/>
</dbReference>
<keyword evidence="2" id="KW-0690">Ribosome biogenesis</keyword>
<dbReference type="GO" id="GO:0005730">
    <property type="term" value="C:nucleolus"/>
    <property type="evidence" value="ECO:0007669"/>
    <property type="project" value="UniProtKB-SubCell"/>
</dbReference>
<dbReference type="PROSITE" id="PS51714">
    <property type="entry name" value="G_BMS1"/>
    <property type="match status" value="1"/>
</dbReference>
<dbReference type="Pfam" id="PF22298">
    <property type="entry name" value="Tsr1_G-like"/>
    <property type="match status" value="1"/>
</dbReference>
<evidence type="ECO:0000313" key="7">
    <source>
        <dbReference type="EMBL" id="KAF2803955.1"/>
    </source>
</evidence>
<feature type="region of interest" description="Disordered" evidence="5">
    <location>
        <begin position="410"/>
        <end position="455"/>
    </location>
</feature>
<dbReference type="RefSeq" id="XP_033570919.1">
    <property type="nucleotide sequence ID" value="XM_033718273.1"/>
</dbReference>
<feature type="compositionally biased region" description="Acidic residues" evidence="5">
    <location>
        <begin position="410"/>
        <end position="427"/>
    </location>
</feature>
<feature type="region of interest" description="Disordered" evidence="5">
    <location>
        <begin position="1"/>
        <end position="66"/>
    </location>
</feature>
<name>A0A6A6Y6Y5_9PEZI</name>
<evidence type="ECO:0000256" key="5">
    <source>
        <dbReference type="SAM" id="MobiDB-lite"/>
    </source>
</evidence>
<dbReference type="AlphaFoldDB" id="A0A6A6Y6Y5"/>
<reference evidence="9" key="3">
    <citation type="submission" date="2025-04" db="UniProtKB">
        <authorList>
            <consortium name="RefSeq"/>
        </authorList>
    </citation>
    <scope>IDENTIFICATION</scope>
    <source>
        <strain evidence="9">CBS 304.34</strain>
    </source>
</reference>
<keyword evidence="8" id="KW-1185">Reference proteome</keyword>
<feature type="compositionally biased region" description="Basic and acidic residues" evidence="5">
    <location>
        <begin position="28"/>
        <end position="43"/>
    </location>
</feature>
<dbReference type="InterPro" id="IPR012948">
    <property type="entry name" value="AARP2CN"/>
</dbReference>
<feature type="domain" description="Bms1-type G" evidence="6">
    <location>
        <begin position="85"/>
        <end position="244"/>
    </location>
</feature>
<dbReference type="EMBL" id="MU003715">
    <property type="protein sequence ID" value="KAF2803955.1"/>
    <property type="molecule type" value="Genomic_DNA"/>
</dbReference>
<evidence type="ECO:0000256" key="2">
    <source>
        <dbReference type="ARBA" id="ARBA00022517"/>
    </source>
</evidence>
<dbReference type="OrthoDB" id="119302at2759"/>
<comment type="subcellular location">
    <subcellularLocation>
        <location evidence="1">Nucleus</location>
        <location evidence="1">Nucleolus</location>
    </subcellularLocation>
</comment>
<reference evidence="7 9" key="1">
    <citation type="journal article" date="2020" name="Stud. Mycol.">
        <title>101 Dothideomycetes genomes: a test case for predicting lifestyles and emergence of pathogens.</title>
        <authorList>
            <person name="Haridas S."/>
            <person name="Albert R."/>
            <person name="Binder M."/>
            <person name="Bloem J."/>
            <person name="Labutti K."/>
            <person name="Salamov A."/>
            <person name="Andreopoulos B."/>
            <person name="Baker S."/>
            <person name="Barry K."/>
            <person name="Bills G."/>
            <person name="Bluhm B."/>
            <person name="Cannon C."/>
            <person name="Castanera R."/>
            <person name="Culley D."/>
            <person name="Daum C."/>
            <person name="Ezra D."/>
            <person name="Gonzalez J."/>
            <person name="Henrissat B."/>
            <person name="Kuo A."/>
            <person name="Liang C."/>
            <person name="Lipzen A."/>
            <person name="Lutzoni F."/>
            <person name="Magnuson J."/>
            <person name="Mondo S."/>
            <person name="Nolan M."/>
            <person name="Ohm R."/>
            <person name="Pangilinan J."/>
            <person name="Park H.-J."/>
            <person name="Ramirez L."/>
            <person name="Alfaro M."/>
            <person name="Sun H."/>
            <person name="Tritt A."/>
            <person name="Yoshinaga Y."/>
            <person name="Zwiers L.-H."/>
            <person name="Turgeon B."/>
            <person name="Goodwin S."/>
            <person name="Spatafora J."/>
            <person name="Crous P."/>
            <person name="Grigoriev I."/>
        </authorList>
    </citation>
    <scope>NUCLEOTIDE SEQUENCE</scope>
    <source>
        <strain evidence="7 9">CBS 304.34</strain>
    </source>
</reference>
<evidence type="ECO:0000256" key="3">
    <source>
        <dbReference type="ARBA" id="ARBA00023242"/>
    </source>
</evidence>
<gene>
    <name evidence="7 9" type="ORF">BDZ99DRAFT_452391</name>
</gene>
<dbReference type="SMART" id="SM00785">
    <property type="entry name" value="AARP2CN"/>
    <property type="match status" value="1"/>
</dbReference>
<keyword evidence="3" id="KW-0539">Nucleus</keyword>
<feature type="compositionally biased region" description="Basic residues" evidence="5">
    <location>
        <begin position="1"/>
        <end position="11"/>
    </location>
</feature>
<dbReference type="PANTHER" id="PTHR12858">
    <property type="entry name" value="RIBOSOME BIOGENESIS PROTEIN"/>
    <property type="match status" value="1"/>
</dbReference>
<dbReference type="GeneID" id="54459166"/>
<dbReference type="SMART" id="SM01362">
    <property type="entry name" value="DUF663"/>
    <property type="match status" value="1"/>
</dbReference>
<dbReference type="PANTHER" id="PTHR12858:SF1">
    <property type="entry name" value="PRE-RRNA-PROCESSING PROTEIN TSR1 HOMOLOG"/>
    <property type="match status" value="1"/>
</dbReference>
<dbReference type="Proteomes" id="UP000504636">
    <property type="component" value="Unplaced"/>
</dbReference>
<evidence type="ECO:0000313" key="8">
    <source>
        <dbReference type="Proteomes" id="UP000504636"/>
    </source>
</evidence>
<reference evidence="9" key="2">
    <citation type="submission" date="2020-04" db="EMBL/GenBank/DDBJ databases">
        <authorList>
            <consortium name="NCBI Genome Project"/>
        </authorList>
    </citation>
    <scope>NUCLEOTIDE SEQUENCE</scope>
    <source>
        <strain evidence="9">CBS 304.34</strain>
    </source>
</reference>
<dbReference type="InterPro" id="IPR039761">
    <property type="entry name" value="Bms1/Tsr1"/>
</dbReference>
<dbReference type="GO" id="GO:0005525">
    <property type="term" value="F:GTP binding"/>
    <property type="evidence" value="ECO:0007669"/>
    <property type="project" value="TreeGrafter"/>
</dbReference>
<evidence type="ECO:0000256" key="1">
    <source>
        <dbReference type="ARBA" id="ARBA00004604"/>
    </source>
</evidence>
<dbReference type="Pfam" id="PF08142">
    <property type="entry name" value="AARP2CN"/>
    <property type="match status" value="1"/>
</dbReference>
<evidence type="ECO:0000259" key="6">
    <source>
        <dbReference type="PROSITE" id="PS51714"/>
    </source>
</evidence>
<dbReference type="GO" id="GO:0000462">
    <property type="term" value="P:maturation of SSU-rRNA from tricistronic rRNA transcript (SSU-rRNA, 5.8S rRNA, LSU-rRNA)"/>
    <property type="evidence" value="ECO:0007669"/>
    <property type="project" value="TreeGrafter"/>
</dbReference>
<evidence type="ECO:0000256" key="4">
    <source>
        <dbReference type="ARBA" id="ARBA00038288"/>
    </source>
</evidence>
<organism evidence="7">
    <name type="scientific">Mytilinidion resinicola</name>
    <dbReference type="NCBI Taxonomy" id="574789"/>
    <lineage>
        <taxon>Eukaryota</taxon>
        <taxon>Fungi</taxon>
        <taxon>Dikarya</taxon>
        <taxon>Ascomycota</taxon>
        <taxon>Pezizomycotina</taxon>
        <taxon>Dothideomycetes</taxon>
        <taxon>Pleosporomycetidae</taxon>
        <taxon>Mytilinidiales</taxon>
        <taxon>Mytilinidiaceae</taxon>
        <taxon>Mytilinidion</taxon>
    </lineage>
</organism>